<dbReference type="InterPro" id="IPR000551">
    <property type="entry name" value="MerR-type_HTH_dom"/>
</dbReference>
<feature type="compositionally biased region" description="Basic and acidic residues" evidence="1">
    <location>
        <begin position="82"/>
        <end position="96"/>
    </location>
</feature>
<gene>
    <name evidence="3" type="ORF">METZ01_LOCUS50053</name>
</gene>
<proteinExistence type="predicted"/>
<dbReference type="Pfam" id="PF13411">
    <property type="entry name" value="MerR_1"/>
    <property type="match status" value="1"/>
</dbReference>
<protein>
    <recommendedName>
        <fullName evidence="2">HTH merR-type domain-containing protein</fullName>
    </recommendedName>
</protein>
<reference evidence="3" key="1">
    <citation type="submission" date="2018-05" db="EMBL/GenBank/DDBJ databases">
        <authorList>
            <person name="Lanie J.A."/>
            <person name="Ng W.-L."/>
            <person name="Kazmierczak K.M."/>
            <person name="Andrzejewski T.M."/>
            <person name="Davidsen T.M."/>
            <person name="Wayne K.J."/>
            <person name="Tettelin H."/>
            <person name="Glass J.I."/>
            <person name="Rusch D."/>
            <person name="Podicherti R."/>
            <person name="Tsui H.-C.T."/>
            <person name="Winkler M.E."/>
        </authorList>
    </citation>
    <scope>NUCLEOTIDE SEQUENCE</scope>
</reference>
<feature type="region of interest" description="Disordered" evidence="1">
    <location>
        <begin position="82"/>
        <end position="111"/>
    </location>
</feature>
<sequence>MSTTTANIPKRASYKASDVCQLVGIEPYVLRSWTEEFPELGRTKTNGNTRVFRYRDVQLALRLKHLLFSEGLTLGGARRKLDEENETARIEADSDVKVSQTVQRSKENESKKQLRLEINEVKKELKSLLHLLAKDDGPAIGAKTPAKRQRSNLASKSKSKTKR</sequence>
<organism evidence="3">
    <name type="scientific">marine metagenome</name>
    <dbReference type="NCBI Taxonomy" id="408172"/>
    <lineage>
        <taxon>unclassified sequences</taxon>
        <taxon>metagenomes</taxon>
        <taxon>ecological metagenomes</taxon>
    </lineage>
</organism>
<dbReference type="AlphaFoldDB" id="A0A381S1D3"/>
<feature type="region of interest" description="Disordered" evidence="1">
    <location>
        <begin position="136"/>
        <end position="163"/>
    </location>
</feature>
<accession>A0A381S1D3</accession>
<dbReference type="GO" id="GO:0006355">
    <property type="term" value="P:regulation of DNA-templated transcription"/>
    <property type="evidence" value="ECO:0007669"/>
    <property type="project" value="InterPro"/>
</dbReference>
<evidence type="ECO:0000313" key="3">
    <source>
        <dbReference type="EMBL" id="SUZ97199.1"/>
    </source>
</evidence>
<name>A0A381S1D3_9ZZZZ</name>
<dbReference type="InterPro" id="IPR009061">
    <property type="entry name" value="DNA-bd_dom_put_sf"/>
</dbReference>
<dbReference type="GO" id="GO:0003677">
    <property type="term" value="F:DNA binding"/>
    <property type="evidence" value="ECO:0007669"/>
    <property type="project" value="InterPro"/>
</dbReference>
<dbReference type="Gene3D" id="1.10.1660.10">
    <property type="match status" value="1"/>
</dbReference>
<evidence type="ECO:0000256" key="1">
    <source>
        <dbReference type="SAM" id="MobiDB-lite"/>
    </source>
</evidence>
<dbReference type="EMBL" id="UINC01002486">
    <property type="protein sequence ID" value="SUZ97199.1"/>
    <property type="molecule type" value="Genomic_DNA"/>
</dbReference>
<dbReference type="SUPFAM" id="SSF46955">
    <property type="entry name" value="Putative DNA-binding domain"/>
    <property type="match status" value="1"/>
</dbReference>
<feature type="domain" description="HTH merR-type" evidence="2">
    <location>
        <begin position="14"/>
        <end position="83"/>
    </location>
</feature>
<evidence type="ECO:0000259" key="2">
    <source>
        <dbReference type="Pfam" id="PF13411"/>
    </source>
</evidence>